<dbReference type="AlphaFoldDB" id="A0AAF0EZ88"/>
<dbReference type="Gene3D" id="1.10.10.1200">
    <property type="entry name" value="MAGE homology domain, winged helix WH1 motif"/>
    <property type="match status" value="1"/>
</dbReference>
<dbReference type="Proteomes" id="UP001217754">
    <property type="component" value="Chromosome 1"/>
</dbReference>
<dbReference type="InterPro" id="IPR037445">
    <property type="entry name" value="MAGE"/>
</dbReference>
<dbReference type="GeneID" id="85224541"/>
<evidence type="ECO:0000313" key="2">
    <source>
        <dbReference type="EMBL" id="WFD37944.1"/>
    </source>
</evidence>
<sequence>MPRPARRAADAPDAHAWIGELLGEEAMAHLAPGAKSTAHAIGQDTVERMAGDLVRMALFTEYRRHPLRRDDVMKKIIGKDASRAFPVIFAVAQHMLKTTFAYELVEMRARNQENPLLVEQAEKLDERVGAKRQRTEPTRKDMSASATWMLRSTLPPAVLQELGRRDTQDAALVDWSMDAQLGGMGLLFLILSIILLCGRRVDEGRLRAYLAQLSLSVDRALPSALQPFHGSDEGETSTQSRQRFSGDHKLTLETYMAQLQRQGYLEKVRVETVRGSDGSAQAPAAEYRWGPRAEVEIGEQAVGAFVVRMFGAVKNETPQDSTELEKLMERAAGTPLVG</sequence>
<dbReference type="Gene3D" id="1.10.10.1210">
    <property type="entry name" value="MAGE homology domain, winged helix WH2 motif"/>
    <property type="match status" value="1"/>
</dbReference>
<protein>
    <recommendedName>
        <fullName evidence="1">MAGE domain-containing protein</fullName>
    </recommendedName>
</protein>
<dbReference type="SMART" id="SM01373">
    <property type="entry name" value="MAGE"/>
    <property type="match status" value="1"/>
</dbReference>
<dbReference type="RefSeq" id="XP_060120841.1">
    <property type="nucleotide sequence ID" value="XM_060264858.1"/>
</dbReference>
<dbReference type="EMBL" id="CP119958">
    <property type="protein sequence ID" value="WFD37944.1"/>
    <property type="molecule type" value="Genomic_DNA"/>
</dbReference>
<evidence type="ECO:0000259" key="1">
    <source>
        <dbReference type="SMART" id="SM01373"/>
    </source>
</evidence>
<dbReference type="InterPro" id="IPR041898">
    <property type="entry name" value="MAGE_WH1"/>
</dbReference>
<evidence type="ECO:0000313" key="3">
    <source>
        <dbReference type="Proteomes" id="UP001217754"/>
    </source>
</evidence>
<name>A0AAF0EZ88_9BASI</name>
<dbReference type="InterPro" id="IPR041899">
    <property type="entry name" value="MAGE_WH2"/>
</dbReference>
<dbReference type="GO" id="GO:0005634">
    <property type="term" value="C:nucleus"/>
    <property type="evidence" value="ECO:0007669"/>
    <property type="project" value="TreeGrafter"/>
</dbReference>
<dbReference type="InterPro" id="IPR002190">
    <property type="entry name" value="MHD_dom"/>
</dbReference>
<dbReference type="PANTHER" id="PTHR11736">
    <property type="entry name" value="MELANOMA-ASSOCIATED ANTIGEN MAGE ANTIGEN"/>
    <property type="match status" value="1"/>
</dbReference>
<accession>A0AAF0EZ88</accession>
<dbReference type="Pfam" id="PF01454">
    <property type="entry name" value="MAGE"/>
    <property type="match status" value="1"/>
</dbReference>
<reference evidence="2" key="1">
    <citation type="submission" date="2023-03" db="EMBL/GenBank/DDBJ databases">
        <title>Mating type loci evolution in Malassezia.</title>
        <authorList>
            <person name="Coelho M.A."/>
        </authorList>
    </citation>
    <scope>NUCLEOTIDE SEQUENCE</scope>
    <source>
        <strain evidence="2">CBS 9431</strain>
    </source>
</reference>
<dbReference type="PANTHER" id="PTHR11736:SF14">
    <property type="entry name" value="NSE3 HOMOLOG, SMC5-SMC6 COMPLEX COMPONENT"/>
    <property type="match status" value="1"/>
</dbReference>
<dbReference type="GO" id="GO:0006281">
    <property type="term" value="P:DNA repair"/>
    <property type="evidence" value="ECO:0007669"/>
    <property type="project" value="TreeGrafter"/>
</dbReference>
<keyword evidence="3" id="KW-1185">Reference proteome</keyword>
<gene>
    <name evidence="2" type="ORF">MJAP1_000892</name>
</gene>
<organism evidence="2 3">
    <name type="scientific">Malassezia japonica</name>
    <dbReference type="NCBI Taxonomy" id="223818"/>
    <lineage>
        <taxon>Eukaryota</taxon>
        <taxon>Fungi</taxon>
        <taxon>Dikarya</taxon>
        <taxon>Basidiomycota</taxon>
        <taxon>Ustilaginomycotina</taxon>
        <taxon>Malasseziomycetes</taxon>
        <taxon>Malasseziales</taxon>
        <taxon>Malasseziaceae</taxon>
        <taxon>Malassezia</taxon>
    </lineage>
</organism>
<proteinExistence type="predicted"/>
<feature type="domain" description="MAGE" evidence="1">
    <location>
        <begin position="53"/>
        <end position="302"/>
    </location>
</feature>